<evidence type="ECO:0000256" key="1">
    <source>
        <dbReference type="SAM" id="MobiDB-lite"/>
    </source>
</evidence>
<proteinExistence type="predicted"/>
<feature type="compositionally biased region" description="Polar residues" evidence="1">
    <location>
        <begin position="185"/>
        <end position="208"/>
    </location>
</feature>
<dbReference type="Proteomes" id="UP001497497">
    <property type="component" value="Unassembled WGS sequence"/>
</dbReference>
<feature type="non-terminal residue" evidence="2">
    <location>
        <position position="361"/>
    </location>
</feature>
<feature type="compositionally biased region" description="Basic and acidic residues" evidence="1">
    <location>
        <begin position="12"/>
        <end position="32"/>
    </location>
</feature>
<feature type="region of interest" description="Disordered" evidence="1">
    <location>
        <begin position="1"/>
        <end position="42"/>
    </location>
</feature>
<protein>
    <submittedName>
        <fullName evidence="2">Uncharacterized protein</fullName>
    </submittedName>
</protein>
<sequence>TEELGSQSSGKKTIEFSERLNSKKMNVSDEVRSSGSSEDVNEDTYILHYSESDKDSTMVTDDDDIDLMQSRTKGSKVLISHGVSENSDWINNSKNGHLVMSSNGLDKKKSHDDESTSVSQNIMLAKKIPTIDLTAENVDENIIHESNSGQISKANLHQSIVKEDCVLVISPSSTRKCSKRRLKQTCPSNSSGNSPKGVTLWEQSNSPVKTPALPLDTRISPQKLRPLAPKPETPSKLNSPGYIPLPKMSPRRKELNKQVRNLLPKSFIFEAKTPSPTKNAALLLKKKATLVCQQRSPVKILPKAPQPIVSPSKPRPRVTVTPSRMYTRSQHVKTKTAVVAAQNISQEDFKKKDTLAGKDRP</sequence>
<feature type="compositionally biased region" description="Polar residues" evidence="1">
    <location>
        <begin position="1"/>
        <end position="11"/>
    </location>
</feature>
<organism evidence="2 3">
    <name type="scientific">Lymnaea stagnalis</name>
    <name type="common">Great pond snail</name>
    <name type="synonym">Helix stagnalis</name>
    <dbReference type="NCBI Taxonomy" id="6523"/>
    <lineage>
        <taxon>Eukaryota</taxon>
        <taxon>Metazoa</taxon>
        <taxon>Spiralia</taxon>
        <taxon>Lophotrochozoa</taxon>
        <taxon>Mollusca</taxon>
        <taxon>Gastropoda</taxon>
        <taxon>Heterobranchia</taxon>
        <taxon>Euthyneura</taxon>
        <taxon>Panpulmonata</taxon>
        <taxon>Hygrophila</taxon>
        <taxon>Lymnaeoidea</taxon>
        <taxon>Lymnaeidae</taxon>
        <taxon>Lymnaea</taxon>
    </lineage>
</organism>
<accession>A0AAV2HBK6</accession>
<evidence type="ECO:0000313" key="2">
    <source>
        <dbReference type="EMBL" id="CAL1530952.1"/>
    </source>
</evidence>
<feature type="region of interest" description="Disordered" evidence="1">
    <location>
        <begin position="180"/>
        <end position="248"/>
    </location>
</feature>
<reference evidence="2 3" key="1">
    <citation type="submission" date="2024-04" db="EMBL/GenBank/DDBJ databases">
        <authorList>
            <consortium name="Genoscope - CEA"/>
            <person name="William W."/>
        </authorList>
    </citation>
    <scope>NUCLEOTIDE SEQUENCE [LARGE SCALE GENOMIC DNA]</scope>
</reference>
<gene>
    <name evidence="2" type="ORF">GSLYS_00005077001</name>
</gene>
<dbReference type="EMBL" id="CAXITT010000078">
    <property type="protein sequence ID" value="CAL1530952.1"/>
    <property type="molecule type" value="Genomic_DNA"/>
</dbReference>
<keyword evidence="3" id="KW-1185">Reference proteome</keyword>
<name>A0AAV2HBK6_LYMST</name>
<feature type="non-terminal residue" evidence="2">
    <location>
        <position position="1"/>
    </location>
</feature>
<evidence type="ECO:0000313" key="3">
    <source>
        <dbReference type="Proteomes" id="UP001497497"/>
    </source>
</evidence>
<comment type="caution">
    <text evidence="2">The sequence shown here is derived from an EMBL/GenBank/DDBJ whole genome shotgun (WGS) entry which is preliminary data.</text>
</comment>
<dbReference type="AlphaFoldDB" id="A0AAV2HBK6"/>